<keyword evidence="2" id="KW-1185">Reference proteome</keyword>
<evidence type="ECO:0000313" key="1">
    <source>
        <dbReference type="EMBL" id="MBC3919260.1"/>
    </source>
</evidence>
<reference evidence="1 2" key="1">
    <citation type="submission" date="2020-08" db="EMBL/GenBank/DDBJ databases">
        <title>Novel species isolated from subtropical streams in China.</title>
        <authorList>
            <person name="Lu H."/>
        </authorList>
    </citation>
    <scope>NUCLEOTIDE SEQUENCE [LARGE SCALE GENOMIC DNA]</scope>
    <source>
        <strain evidence="1 2">CY18W</strain>
    </source>
</reference>
<proteinExistence type="predicted"/>
<organism evidence="1 2">
    <name type="scientific">Undibacterium hunanense</name>
    <dbReference type="NCBI Taxonomy" id="2762292"/>
    <lineage>
        <taxon>Bacteria</taxon>
        <taxon>Pseudomonadati</taxon>
        <taxon>Pseudomonadota</taxon>
        <taxon>Betaproteobacteria</taxon>
        <taxon>Burkholderiales</taxon>
        <taxon>Oxalobacteraceae</taxon>
        <taxon>Undibacterium</taxon>
    </lineage>
</organism>
<evidence type="ECO:0000313" key="2">
    <source>
        <dbReference type="Proteomes" id="UP000650424"/>
    </source>
</evidence>
<sequence length="139" mass="14971">MRISYRLRHFTIWLACFALLFSGLLPSLATGRESGSTAISQAPGLVELCSASGKTLLDTATGKIVRLAEGKTGQPGGHAFSHCALCLPLNDHSIFLPPVFPEPADSRLSEFFPSLFYHAPVTQIAWAHAQARAPPVFHS</sequence>
<accession>A0ABR6ZUR3</accession>
<dbReference type="InterPro" id="IPR021333">
    <property type="entry name" value="DUF2946"/>
</dbReference>
<dbReference type="RefSeq" id="WP_186948530.1">
    <property type="nucleotide sequence ID" value="NZ_JACOGF010000009.1"/>
</dbReference>
<dbReference type="EMBL" id="JACOGF010000009">
    <property type="protein sequence ID" value="MBC3919260.1"/>
    <property type="molecule type" value="Genomic_DNA"/>
</dbReference>
<name>A0ABR6ZUR3_9BURK</name>
<gene>
    <name evidence="1" type="ORF">H8L32_17355</name>
</gene>
<dbReference type="Pfam" id="PF11162">
    <property type="entry name" value="DUF2946"/>
    <property type="match status" value="1"/>
</dbReference>
<dbReference type="Proteomes" id="UP000650424">
    <property type="component" value="Unassembled WGS sequence"/>
</dbReference>
<protein>
    <submittedName>
        <fullName evidence="1">DUF2946 domain-containing protein</fullName>
    </submittedName>
</protein>
<comment type="caution">
    <text evidence="1">The sequence shown here is derived from an EMBL/GenBank/DDBJ whole genome shotgun (WGS) entry which is preliminary data.</text>
</comment>